<accession>A0A371RHI2</accession>
<keyword evidence="3" id="KW-1185">Reference proteome</keyword>
<dbReference type="Proteomes" id="UP000264589">
    <property type="component" value="Unassembled WGS sequence"/>
</dbReference>
<dbReference type="RefSeq" id="WP_116391540.1">
    <property type="nucleotide sequence ID" value="NZ_QUQO01000001.1"/>
</dbReference>
<feature type="transmembrane region" description="Helical" evidence="1">
    <location>
        <begin position="187"/>
        <end position="206"/>
    </location>
</feature>
<gene>
    <name evidence="2" type="ORF">DX908_06190</name>
</gene>
<dbReference type="EMBL" id="QUQO01000001">
    <property type="protein sequence ID" value="RFB04909.1"/>
    <property type="molecule type" value="Genomic_DNA"/>
</dbReference>
<name>A0A371RHI2_9PROT</name>
<feature type="transmembrane region" description="Helical" evidence="1">
    <location>
        <begin position="12"/>
        <end position="31"/>
    </location>
</feature>
<evidence type="ECO:0000256" key="1">
    <source>
        <dbReference type="SAM" id="Phobius"/>
    </source>
</evidence>
<sequence length="256" mass="26924">MVDFLESLPLAVLASLVAAGVATLGLVIVSINDAWAMRNRVHFAAFASGILVTTALLLLPSAFKAHPNAPFVALAGYLLLFGVNALFRQGKGLMVIAPLFAIGIHSFLDGFEYGILFDHDPFVGWVASIGLITHEFAEAVILYAVLRTGGANALVSWLGGFIGAAITTPLGAVVSLEVLDGMSQPDFGLFLAAAAGALLYVGATHLPTHVIDGIRARVLIAYLLGVLLAFGLSFGHDHIEEPHDASMGHEQDPHDH</sequence>
<evidence type="ECO:0000313" key="3">
    <source>
        <dbReference type="Proteomes" id="UP000264589"/>
    </source>
</evidence>
<dbReference type="AlphaFoldDB" id="A0A371RHI2"/>
<feature type="transmembrane region" description="Helical" evidence="1">
    <location>
        <begin position="69"/>
        <end position="87"/>
    </location>
</feature>
<keyword evidence="1" id="KW-0812">Transmembrane</keyword>
<organism evidence="2 3">
    <name type="scientific">Parvularcula marina</name>
    <dbReference type="NCBI Taxonomy" id="2292771"/>
    <lineage>
        <taxon>Bacteria</taxon>
        <taxon>Pseudomonadati</taxon>
        <taxon>Pseudomonadota</taxon>
        <taxon>Alphaproteobacteria</taxon>
        <taxon>Parvularculales</taxon>
        <taxon>Parvularculaceae</taxon>
        <taxon>Parvularcula</taxon>
    </lineage>
</organism>
<evidence type="ECO:0008006" key="4">
    <source>
        <dbReference type="Google" id="ProtNLM"/>
    </source>
</evidence>
<reference evidence="2 3" key="1">
    <citation type="submission" date="2018-08" db="EMBL/GenBank/DDBJ databases">
        <title>Parvularcula sp. SM1705, isolated from surface water of the South Sea China.</title>
        <authorList>
            <person name="Sun L."/>
        </authorList>
    </citation>
    <scope>NUCLEOTIDE SEQUENCE [LARGE SCALE GENOMIC DNA]</scope>
    <source>
        <strain evidence="2 3">SM1705</strain>
    </source>
</reference>
<feature type="transmembrane region" description="Helical" evidence="1">
    <location>
        <begin position="122"/>
        <end position="146"/>
    </location>
</feature>
<feature type="transmembrane region" description="Helical" evidence="1">
    <location>
        <begin position="218"/>
        <end position="236"/>
    </location>
</feature>
<keyword evidence="1" id="KW-1133">Transmembrane helix</keyword>
<dbReference type="OrthoDB" id="9806593at2"/>
<feature type="transmembrane region" description="Helical" evidence="1">
    <location>
        <begin position="153"/>
        <end position="175"/>
    </location>
</feature>
<proteinExistence type="predicted"/>
<feature type="transmembrane region" description="Helical" evidence="1">
    <location>
        <begin position="43"/>
        <end position="63"/>
    </location>
</feature>
<dbReference type="InParanoid" id="A0A371RHI2"/>
<comment type="caution">
    <text evidence="2">The sequence shown here is derived from an EMBL/GenBank/DDBJ whole genome shotgun (WGS) entry which is preliminary data.</text>
</comment>
<protein>
    <recommendedName>
        <fullName evidence="4">ZIP family metal transporter</fullName>
    </recommendedName>
</protein>
<feature type="transmembrane region" description="Helical" evidence="1">
    <location>
        <begin position="94"/>
        <end position="116"/>
    </location>
</feature>
<evidence type="ECO:0000313" key="2">
    <source>
        <dbReference type="EMBL" id="RFB04909.1"/>
    </source>
</evidence>
<keyword evidence="1" id="KW-0472">Membrane</keyword>